<name>A0ABD2YJ78_9GENT</name>
<gene>
    <name evidence="1" type="ORF">ACH5RR_031876</name>
</gene>
<evidence type="ECO:0000313" key="2">
    <source>
        <dbReference type="Proteomes" id="UP001630127"/>
    </source>
</evidence>
<organism evidence="1 2">
    <name type="scientific">Cinchona calisaya</name>
    <dbReference type="NCBI Taxonomy" id="153742"/>
    <lineage>
        <taxon>Eukaryota</taxon>
        <taxon>Viridiplantae</taxon>
        <taxon>Streptophyta</taxon>
        <taxon>Embryophyta</taxon>
        <taxon>Tracheophyta</taxon>
        <taxon>Spermatophyta</taxon>
        <taxon>Magnoliopsida</taxon>
        <taxon>eudicotyledons</taxon>
        <taxon>Gunneridae</taxon>
        <taxon>Pentapetalae</taxon>
        <taxon>asterids</taxon>
        <taxon>lamiids</taxon>
        <taxon>Gentianales</taxon>
        <taxon>Rubiaceae</taxon>
        <taxon>Cinchonoideae</taxon>
        <taxon>Cinchoneae</taxon>
        <taxon>Cinchona</taxon>
    </lineage>
</organism>
<dbReference type="AlphaFoldDB" id="A0ABD2YJ78"/>
<dbReference type="Proteomes" id="UP001630127">
    <property type="component" value="Unassembled WGS sequence"/>
</dbReference>
<proteinExistence type="predicted"/>
<reference evidence="1 2" key="1">
    <citation type="submission" date="2024-11" db="EMBL/GenBank/DDBJ databases">
        <title>A near-complete genome assembly of Cinchona calisaya.</title>
        <authorList>
            <person name="Lian D.C."/>
            <person name="Zhao X.W."/>
            <person name="Wei L."/>
        </authorList>
    </citation>
    <scope>NUCLEOTIDE SEQUENCE [LARGE SCALE GENOMIC DNA]</scope>
    <source>
        <tissue evidence="1">Nenye</tissue>
    </source>
</reference>
<protein>
    <submittedName>
        <fullName evidence="1">Uncharacterized protein</fullName>
    </submittedName>
</protein>
<accession>A0ABD2YJ78</accession>
<comment type="caution">
    <text evidence="1">The sequence shown here is derived from an EMBL/GenBank/DDBJ whole genome shotgun (WGS) entry which is preliminary data.</text>
</comment>
<dbReference type="EMBL" id="JBJUIK010000013">
    <property type="protein sequence ID" value="KAL3506494.1"/>
    <property type="molecule type" value="Genomic_DNA"/>
</dbReference>
<keyword evidence="2" id="KW-1185">Reference proteome</keyword>
<sequence length="107" mass="11957">MDSSIEMCDLIAEKPKQFPDKLVWICGRCPLADSLLTGSARVLVSSLNDQITTINDINSSWPFIKLFRPLLPLFPGCNRLEMTRLCPSLTNILLTCIGFRSQPLICS</sequence>
<evidence type="ECO:0000313" key="1">
    <source>
        <dbReference type="EMBL" id="KAL3506494.1"/>
    </source>
</evidence>